<dbReference type="Proteomes" id="UP000326924">
    <property type="component" value="Unassembled WGS sequence"/>
</dbReference>
<comment type="caution">
    <text evidence="2">The sequence shown here is derived from an EMBL/GenBank/DDBJ whole genome shotgun (WGS) entry which is preliminary data.</text>
</comment>
<keyword evidence="1" id="KW-0732">Signal</keyword>
<feature type="chain" id="PRO_5023806303" description="Secreted protein" evidence="1">
    <location>
        <begin position="19"/>
        <end position="97"/>
    </location>
</feature>
<evidence type="ECO:0008006" key="4">
    <source>
        <dbReference type="Google" id="ProtNLM"/>
    </source>
</evidence>
<evidence type="ECO:0000313" key="3">
    <source>
        <dbReference type="Proteomes" id="UP000326924"/>
    </source>
</evidence>
<evidence type="ECO:0000313" key="2">
    <source>
        <dbReference type="EMBL" id="KAA8898510.1"/>
    </source>
</evidence>
<dbReference type="EMBL" id="VXIS01000183">
    <property type="protein sequence ID" value="KAA8898510.1"/>
    <property type="molecule type" value="Genomic_DNA"/>
</dbReference>
<evidence type="ECO:0000256" key="1">
    <source>
        <dbReference type="SAM" id="SignalP"/>
    </source>
</evidence>
<feature type="signal peptide" evidence="1">
    <location>
        <begin position="1"/>
        <end position="18"/>
    </location>
</feature>
<accession>A0A5J5EP42</accession>
<organism evidence="2 3">
    <name type="scientific">Sphaerosporella brunnea</name>
    <dbReference type="NCBI Taxonomy" id="1250544"/>
    <lineage>
        <taxon>Eukaryota</taxon>
        <taxon>Fungi</taxon>
        <taxon>Dikarya</taxon>
        <taxon>Ascomycota</taxon>
        <taxon>Pezizomycotina</taxon>
        <taxon>Pezizomycetes</taxon>
        <taxon>Pezizales</taxon>
        <taxon>Pyronemataceae</taxon>
        <taxon>Sphaerosporella</taxon>
    </lineage>
</organism>
<dbReference type="AlphaFoldDB" id="A0A5J5EP42"/>
<protein>
    <recommendedName>
        <fullName evidence="4">Secreted protein</fullName>
    </recommendedName>
</protein>
<keyword evidence="3" id="KW-1185">Reference proteome</keyword>
<gene>
    <name evidence="2" type="ORF">FN846DRAFT_208522</name>
</gene>
<reference evidence="2 3" key="1">
    <citation type="submission" date="2019-09" db="EMBL/GenBank/DDBJ databases">
        <title>Draft genome of the ectomycorrhizal ascomycete Sphaerosporella brunnea.</title>
        <authorList>
            <consortium name="DOE Joint Genome Institute"/>
            <person name="Benucci G.M."/>
            <person name="Marozzi G."/>
            <person name="Antonielli L."/>
            <person name="Sanchez S."/>
            <person name="Marco P."/>
            <person name="Wang X."/>
            <person name="Falini L.B."/>
            <person name="Barry K."/>
            <person name="Haridas S."/>
            <person name="Lipzen A."/>
            <person name="Labutti K."/>
            <person name="Grigoriev I.V."/>
            <person name="Murat C."/>
            <person name="Martin F."/>
            <person name="Albertini E."/>
            <person name="Donnini D."/>
            <person name="Bonito G."/>
        </authorList>
    </citation>
    <scope>NUCLEOTIDE SEQUENCE [LARGE SCALE GENOMIC DNA]</scope>
    <source>
        <strain evidence="2 3">Sb_GMNB300</strain>
    </source>
</reference>
<name>A0A5J5EP42_9PEZI</name>
<dbReference type="InParanoid" id="A0A5J5EP42"/>
<sequence length="97" mass="11714">MWAQHRVSFALLFWRCQSLQDVWWAHSIYACCQIEYVSYPYAAKDSPTQNRAHCGTGRRRNARIAEPHDMLCDICIERITMDIRTAKYRQWKWIHPR</sequence>
<proteinExistence type="predicted"/>